<gene>
    <name evidence="1" type="ORF">GXW79_03150</name>
</gene>
<dbReference type="Gene3D" id="2.30.110.20">
    <property type="entry name" value="Hcp1-like"/>
    <property type="match status" value="1"/>
</dbReference>
<reference evidence="1" key="2">
    <citation type="journal article" date="2021" name="Syst. Appl. Microbiol.">
        <title>Roseomonas hellenica sp. nov., isolated from roots of wild-growing Alkanna tinctoria.</title>
        <authorList>
            <person name="Rat A."/>
            <person name="Naranjo H.D."/>
            <person name="Lebbe L."/>
            <person name="Cnockaert M."/>
            <person name="Krigas N."/>
            <person name="Grigoriadou K."/>
            <person name="Maloupa E."/>
            <person name="Willems A."/>
        </authorList>
    </citation>
    <scope>NUCLEOTIDE SEQUENCE</scope>
    <source>
        <strain evidence="1">LMG 28251</strain>
    </source>
</reference>
<dbReference type="PANTHER" id="PTHR36152:SF1">
    <property type="entry name" value="UBIQUITIN-LIKE DOMAIN-CONTAINING PROTEIN"/>
    <property type="match status" value="1"/>
</dbReference>
<keyword evidence="2" id="KW-1185">Reference proteome</keyword>
<evidence type="ECO:0000313" key="2">
    <source>
        <dbReference type="Proteomes" id="UP001196068"/>
    </source>
</evidence>
<proteinExistence type="predicted"/>
<dbReference type="Proteomes" id="UP001196068">
    <property type="component" value="Unassembled WGS sequence"/>
</dbReference>
<dbReference type="AlphaFoldDB" id="A0AAF1JUL4"/>
<comment type="caution">
    <text evidence="1">The sequence shown here is derived from an EMBL/GenBank/DDBJ whole genome shotgun (WGS) entry which is preliminary data.</text>
</comment>
<dbReference type="InterPro" id="IPR053165">
    <property type="entry name" value="HSI-I_assembly_Hcp1"/>
</dbReference>
<dbReference type="EMBL" id="JAAEDH010000002">
    <property type="protein sequence ID" value="MBR0654070.1"/>
    <property type="molecule type" value="Genomic_DNA"/>
</dbReference>
<dbReference type="InterPro" id="IPR008514">
    <property type="entry name" value="T6SS_Hcp"/>
</dbReference>
<dbReference type="PANTHER" id="PTHR36152">
    <property type="entry name" value="CYTOPLASMIC PROTEIN-RELATED"/>
    <property type="match status" value="1"/>
</dbReference>
<organism evidence="1 2">
    <name type="scientific">Plastoroseomonas arctica</name>
    <dbReference type="NCBI Taxonomy" id="1509237"/>
    <lineage>
        <taxon>Bacteria</taxon>
        <taxon>Pseudomonadati</taxon>
        <taxon>Pseudomonadota</taxon>
        <taxon>Alphaproteobacteria</taxon>
        <taxon>Acetobacterales</taxon>
        <taxon>Acetobacteraceae</taxon>
        <taxon>Plastoroseomonas</taxon>
    </lineage>
</organism>
<dbReference type="SUPFAM" id="SSF141452">
    <property type="entry name" value="Hcp1-like"/>
    <property type="match status" value="1"/>
</dbReference>
<name>A0AAF1JUL4_9PROT</name>
<evidence type="ECO:0000313" key="1">
    <source>
        <dbReference type="EMBL" id="MBR0654070.1"/>
    </source>
</evidence>
<dbReference type="InterPro" id="IPR036624">
    <property type="entry name" value="Hcp1-lik_sf"/>
</dbReference>
<sequence>MTLMLDYEGVPGESTIQGYEKWIPISSCQFGVGRGISSAYGNSTREGSIVSVSEITVSKLTDGATIKLLEEALHGKLNKIVKIAFLRTGSGAAQEYLSFELNGTGLSGYSLSSGGDRPSESLSLNFDKFILKYNPIGDDFSGSPATVGWDLAKAIKV</sequence>
<dbReference type="RefSeq" id="WP_211872772.1">
    <property type="nucleotide sequence ID" value="NZ_JAAEDH010000002.1"/>
</dbReference>
<protein>
    <submittedName>
        <fullName evidence="1">Type VI secretion system tube protein Hcp</fullName>
    </submittedName>
</protein>
<reference evidence="1" key="1">
    <citation type="submission" date="2020-01" db="EMBL/GenBank/DDBJ databases">
        <authorList>
            <person name="Rat A."/>
        </authorList>
    </citation>
    <scope>NUCLEOTIDE SEQUENCE</scope>
    <source>
        <strain evidence="1">LMG 28251</strain>
    </source>
</reference>
<dbReference type="Pfam" id="PF05638">
    <property type="entry name" value="T6SS_HCP"/>
    <property type="match status" value="1"/>
</dbReference>
<accession>A0AAF1JUL4</accession>